<dbReference type="EMBL" id="JAAMPI010000533">
    <property type="protein sequence ID" value="KAF4630610.1"/>
    <property type="molecule type" value="Genomic_DNA"/>
</dbReference>
<dbReference type="Pfam" id="PF12511">
    <property type="entry name" value="DUF3716"/>
    <property type="match status" value="1"/>
</dbReference>
<dbReference type="OrthoDB" id="3536438at2759"/>
<feature type="region of interest" description="Disordered" evidence="1">
    <location>
        <begin position="1"/>
        <end position="58"/>
    </location>
</feature>
<organism evidence="2 3">
    <name type="scientific">Cudoniella acicularis</name>
    <dbReference type="NCBI Taxonomy" id="354080"/>
    <lineage>
        <taxon>Eukaryota</taxon>
        <taxon>Fungi</taxon>
        <taxon>Dikarya</taxon>
        <taxon>Ascomycota</taxon>
        <taxon>Pezizomycotina</taxon>
        <taxon>Leotiomycetes</taxon>
        <taxon>Helotiales</taxon>
        <taxon>Tricladiaceae</taxon>
        <taxon>Cudoniella</taxon>
    </lineage>
</organism>
<feature type="compositionally biased region" description="Polar residues" evidence="1">
    <location>
        <begin position="319"/>
        <end position="330"/>
    </location>
</feature>
<evidence type="ECO:0000313" key="2">
    <source>
        <dbReference type="EMBL" id="KAF4630610.1"/>
    </source>
</evidence>
<keyword evidence="3" id="KW-1185">Reference proteome</keyword>
<sequence>MPPPTPKEENNDYNPLYEGLPRFTGDQPNPAFSTPLAHHNHNHGPNTMAMEAPRSSSVGRKTAIDSLSGLRALPEVRPIPWATGKELPPDKSTESPRTQTRGAFLLSTRGIVRNPPCTHCATGAGRFALCISLEAWFQGACSTCQMATRGNLCSLRVESSGSPAEGKPKQNKREMSRNPPPNDHPTQNQNQPPASPSGFTPPQNMLKRKNDHPLPSPSAAPNNPFEPKNTDPIIRSIAQGPSTIPHSNPQFLNNRPPPPNSNFSSQPYQMESPPNKRRNIGNQPPNNLEQSQMQYHGHGNSYFEAGMNSGFRAERGRDVTTSASPSTQLLQPLPVAPQDRPLPSRDNPSHTETPAPAAVETPLIDTLPRRKQKQIFGILGGIQSGIRNVRQQADSLQKQLDSLQAALGIDGDDEDGGVM</sequence>
<accession>A0A8H4RKL8</accession>
<feature type="compositionally biased region" description="Basic and acidic residues" evidence="1">
    <location>
        <begin position="166"/>
        <end position="176"/>
    </location>
</feature>
<gene>
    <name evidence="2" type="ORF">G7Y89_g7534</name>
</gene>
<feature type="compositionally biased region" description="Polar residues" evidence="1">
    <location>
        <begin position="239"/>
        <end position="252"/>
    </location>
</feature>
<comment type="caution">
    <text evidence="2">The sequence shown here is derived from an EMBL/GenBank/DDBJ whole genome shotgun (WGS) entry which is preliminary data.</text>
</comment>
<feature type="compositionally biased region" description="Basic and acidic residues" evidence="1">
    <location>
        <begin position="1"/>
        <end position="10"/>
    </location>
</feature>
<dbReference type="Proteomes" id="UP000566819">
    <property type="component" value="Unassembled WGS sequence"/>
</dbReference>
<dbReference type="AlphaFoldDB" id="A0A8H4RKL8"/>
<protein>
    <submittedName>
        <fullName evidence="2">Uncharacterized protein</fullName>
    </submittedName>
</protein>
<feature type="region of interest" description="Disordered" evidence="1">
    <location>
        <begin position="157"/>
        <end position="293"/>
    </location>
</feature>
<feature type="compositionally biased region" description="Polar residues" evidence="1">
    <location>
        <begin position="184"/>
        <end position="203"/>
    </location>
</feature>
<evidence type="ECO:0000256" key="1">
    <source>
        <dbReference type="SAM" id="MobiDB-lite"/>
    </source>
</evidence>
<evidence type="ECO:0000313" key="3">
    <source>
        <dbReference type="Proteomes" id="UP000566819"/>
    </source>
</evidence>
<proteinExistence type="predicted"/>
<reference evidence="2 3" key="1">
    <citation type="submission" date="2020-03" db="EMBL/GenBank/DDBJ databases">
        <title>Draft Genome Sequence of Cudoniella acicularis.</title>
        <authorList>
            <person name="Buettner E."/>
            <person name="Kellner H."/>
        </authorList>
    </citation>
    <scope>NUCLEOTIDE SEQUENCE [LARGE SCALE GENOMIC DNA]</scope>
    <source>
        <strain evidence="2 3">DSM 108380</strain>
    </source>
</reference>
<dbReference type="InterPro" id="IPR022190">
    <property type="entry name" value="DUF3716"/>
</dbReference>
<feature type="compositionally biased region" description="Polar residues" evidence="1">
    <location>
        <begin position="280"/>
        <end position="293"/>
    </location>
</feature>
<feature type="region of interest" description="Disordered" evidence="1">
    <location>
        <begin position="316"/>
        <end position="361"/>
    </location>
</feature>
<name>A0A8H4RKL8_9HELO</name>